<proteinExistence type="inferred from homology"/>
<reference evidence="9" key="2">
    <citation type="journal article" date="2014" name="ISME J.">
        <title>Microbial stratification in low pH oxic and suboxic macroscopic growths along an acid mine drainage.</title>
        <authorList>
            <person name="Mendez-Garcia C."/>
            <person name="Mesa V."/>
            <person name="Sprenger R.R."/>
            <person name="Richter M."/>
            <person name="Diez M.S."/>
            <person name="Solano J."/>
            <person name="Bargiela R."/>
            <person name="Golyshina O.V."/>
            <person name="Manteca A."/>
            <person name="Ramos J.L."/>
            <person name="Gallego J.R."/>
            <person name="Llorente I."/>
            <person name="Martins Dos Santos V.A."/>
            <person name="Jensen O.N."/>
            <person name="Pelaez A.I."/>
            <person name="Sanchez J."/>
            <person name="Ferrer M."/>
        </authorList>
    </citation>
    <scope>NUCLEOTIDE SEQUENCE</scope>
</reference>
<dbReference type="InterPro" id="IPR005845">
    <property type="entry name" value="A-D-PHexomutase_a/b/a-II"/>
</dbReference>
<dbReference type="InterPro" id="IPR016055">
    <property type="entry name" value="A-D-PHexomutase_a/b/a-I/II/III"/>
</dbReference>
<evidence type="ECO:0000256" key="5">
    <source>
        <dbReference type="ARBA" id="ARBA00022842"/>
    </source>
</evidence>
<dbReference type="InterPro" id="IPR005841">
    <property type="entry name" value="Alpha-D-phosphohexomutase_SF"/>
</dbReference>
<evidence type="ECO:0000313" key="9">
    <source>
        <dbReference type="EMBL" id="EQD27175.1"/>
    </source>
</evidence>
<organism evidence="9">
    <name type="scientific">mine drainage metagenome</name>
    <dbReference type="NCBI Taxonomy" id="410659"/>
    <lineage>
        <taxon>unclassified sequences</taxon>
        <taxon>metagenomes</taxon>
        <taxon>ecological metagenomes</taxon>
    </lineage>
</organism>
<evidence type="ECO:0000259" key="7">
    <source>
        <dbReference type="Pfam" id="PF02878"/>
    </source>
</evidence>
<dbReference type="AlphaFoldDB" id="T0ZBF4"/>
<name>T0ZBF4_9ZZZZ</name>
<dbReference type="GO" id="GO:0004615">
    <property type="term" value="F:phosphomannomutase activity"/>
    <property type="evidence" value="ECO:0007669"/>
    <property type="project" value="TreeGrafter"/>
</dbReference>
<evidence type="ECO:0000259" key="8">
    <source>
        <dbReference type="Pfam" id="PF02879"/>
    </source>
</evidence>
<evidence type="ECO:0000256" key="2">
    <source>
        <dbReference type="ARBA" id="ARBA00010231"/>
    </source>
</evidence>
<dbReference type="InterPro" id="IPR016066">
    <property type="entry name" value="A-D-PHexomutase_CS"/>
</dbReference>
<evidence type="ECO:0000256" key="1">
    <source>
        <dbReference type="ARBA" id="ARBA00001946"/>
    </source>
</evidence>
<dbReference type="InterPro" id="IPR005844">
    <property type="entry name" value="A-D-PHexomutase_a/b/a-I"/>
</dbReference>
<keyword evidence="3" id="KW-0597">Phosphoprotein</keyword>
<dbReference type="EMBL" id="AUZY01012931">
    <property type="protein sequence ID" value="EQD27175.1"/>
    <property type="molecule type" value="Genomic_DNA"/>
</dbReference>
<dbReference type="Pfam" id="PF02879">
    <property type="entry name" value="PGM_PMM_II"/>
    <property type="match status" value="1"/>
</dbReference>
<feature type="domain" description="Alpha-D-phosphohexomutase alpha/beta/alpha" evidence="8">
    <location>
        <begin position="156"/>
        <end position="256"/>
    </location>
</feature>
<comment type="similarity">
    <text evidence="2">Belongs to the phosphohexose mutase family.</text>
</comment>
<accession>T0ZBF4</accession>
<evidence type="ECO:0000256" key="3">
    <source>
        <dbReference type="ARBA" id="ARBA00022553"/>
    </source>
</evidence>
<dbReference type="Pfam" id="PF02878">
    <property type="entry name" value="PGM_PMM_I"/>
    <property type="match status" value="1"/>
</dbReference>
<keyword evidence="4" id="KW-0479">Metal-binding</keyword>
<evidence type="ECO:0000256" key="4">
    <source>
        <dbReference type="ARBA" id="ARBA00022723"/>
    </source>
</evidence>
<dbReference type="InterPro" id="IPR050060">
    <property type="entry name" value="Phosphoglucosamine_mutase"/>
</dbReference>
<comment type="caution">
    <text evidence="9">The sequence shown here is derived from an EMBL/GenBank/DDBJ whole genome shotgun (WGS) entry which is preliminary data.</text>
</comment>
<comment type="cofactor">
    <cofactor evidence="1">
        <name>Mg(2+)</name>
        <dbReference type="ChEBI" id="CHEBI:18420"/>
    </cofactor>
</comment>
<dbReference type="PANTHER" id="PTHR42946:SF1">
    <property type="entry name" value="PHOSPHOGLUCOMUTASE (ALPHA-D-GLUCOSE-1,6-BISPHOSPHATE-DEPENDENT)"/>
    <property type="match status" value="1"/>
</dbReference>
<evidence type="ECO:0000256" key="6">
    <source>
        <dbReference type="ARBA" id="ARBA00023235"/>
    </source>
</evidence>
<gene>
    <name evidence="9" type="ORF">B1B_19253</name>
</gene>
<dbReference type="GO" id="GO:0005975">
    <property type="term" value="P:carbohydrate metabolic process"/>
    <property type="evidence" value="ECO:0007669"/>
    <property type="project" value="InterPro"/>
</dbReference>
<protein>
    <submittedName>
        <fullName evidence="9">Phosphoglucomutase/phosphomannomutase</fullName>
    </submittedName>
</protein>
<dbReference type="FunFam" id="3.40.120.10:FF:000001">
    <property type="entry name" value="Phosphoglucosamine mutase"/>
    <property type="match status" value="1"/>
</dbReference>
<sequence>MKAGQKKRLFGTNGIRGTPNVDLTPNFAMEIGQSIGSYFHAGKIAIATDTRLTGAMIQAAVGSGIMSTGTELVALGILPTPALQFYCRTHSLYGVMITASHNPPQFNGIKCIDKDGTELSEENEIGVEEVYFSKKFTVTDWSKCGTLRQDNSADNAYVSAIIERVDAPAISRSNFRIAFDAGNGASYQTTPAMLSALGAQVVSLNCNADGRFTSRESEPKPENLTSLLGLVKSGHFDLGIAHDGDADRTVFIDEKGSFIDGDKTLS</sequence>
<dbReference type="PROSITE" id="PS00710">
    <property type="entry name" value="PGM_PMM"/>
    <property type="match status" value="1"/>
</dbReference>
<feature type="domain" description="Alpha-D-phosphohexomutase alpha/beta/alpha" evidence="7">
    <location>
        <begin position="8"/>
        <end position="136"/>
    </location>
</feature>
<feature type="non-terminal residue" evidence="9">
    <location>
        <position position="266"/>
    </location>
</feature>
<dbReference type="PANTHER" id="PTHR42946">
    <property type="entry name" value="PHOSPHOHEXOSE MUTASE"/>
    <property type="match status" value="1"/>
</dbReference>
<dbReference type="PRINTS" id="PR00509">
    <property type="entry name" value="PGMPMM"/>
</dbReference>
<keyword evidence="6" id="KW-0413">Isomerase</keyword>
<keyword evidence="5" id="KW-0460">Magnesium</keyword>
<dbReference type="GO" id="GO:0000287">
    <property type="term" value="F:magnesium ion binding"/>
    <property type="evidence" value="ECO:0007669"/>
    <property type="project" value="InterPro"/>
</dbReference>
<dbReference type="SUPFAM" id="SSF53738">
    <property type="entry name" value="Phosphoglucomutase, first 3 domains"/>
    <property type="match status" value="2"/>
</dbReference>
<reference evidence="9" key="1">
    <citation type="submission" date="2013-08" db="EMBL/GenBank/DDBJ databases">
        <authorList>
            <person name="Mendez C."/>
            <person name="Richter M."/>
            <person name="Ferrer M."/>
            <person name="Sanchez J."/>
        </authorList>
    </citation>
    <scope>NUCLEOTIDE SEQUENCE</scope>
</reference>
<dbReference type="Gene3D" id="3.40.120.10">
    <property type="entry name" value="Alpha-D-Glucose-1,6-Bisphosphate, subunit A, domain 3"/>
    <property type="match status" value="2"/>
</dbReference>